<name>A0AAV7Q298_PLEWA</name>
<feature type="compositionally biased region" description="Basic and acidic residues" evidence="1">
    <location>
        <begin position="17"/>
        <end position="51"/>
    </location>
</feature>
<evidence type="ECO:0000313" key="3">
    <source>
        <dbReference type="Proteomes" id="UP001066276"/>
    </source>
</evidence>
<dbReference type="AlphaFoldDB" id="A0AAV7Q298"/>
<evidence type="ECO:0000313" key="2">
    <source>
        <dbReference type="EMBL" id="KAJ1133661.1"/>
    </source>
</evidence>
<gene>
    <name evidence="2" type="ORF">NDU88_000140</name>
</gene>
<reference evidence="2" key="1">
    <citation type="journal article" date="2022" name="bioRxiv">
        <title>Sequencing and chromosome-scale assembly of the giantPleurodeles waltlgenome.</title>
        <authorList>
            <person name="Brown T."/>
            <person name="Elewa A."/>
            <person name="Iarovenko S."/>
            <person name="Subramanian E."/>
            <person name="Araus A.J."/>
            <person name="Petzold A."/>
            <person name="Susuki M."/>
            <person name="Suzuki K.-i.T."/>
            <person name="Hayashi T."/>
            <person name="Toyoda A."/>
            <person name="Oliveira C."/>
            <person name="Osipova E."/>
            <person name="Leigh N.D."/>
            <person name="Simon A."/>
            <person name="Yun M.H."/>
        </authorList>
    </citation>
    <scope>NUCLEOTIDE SEQUENCE</scope>
    <source>
        <strain evidence="2">20211129_DDA</strain>
        <tissue evidence="2">Liver</tissue>
    </source>
</reference>
<feature type="compositionally biased region" description="Basic and acidic residues" evidence="1">
    <location>
        <begin position="58"/>
        <end position="86"/>
    </location>
</feature>
<sequence length="86" mass="9824">MEDAERMDRGNLQWEPGDQRGRKGDSGKKKKEPDSPENEVQPRVRTGEGEMGRPATLLEERGFSSRTSCEHPPSHETCKKEEKKKD</sequence>
<dbReference type="Proteomes" id="UP001066276">
    <property type="component" value="Chromosome 6"/>
</dbReference>
<keyword evidence="3" id="KW-1185">Reference proteome</keyword>
<comment type="caution">
    <text evidence="2">The sequence shown here is derived from an EMBL/GenBank/DDBJ whole genome shotgun (WGS) entry which is preliminary data.</text>
</comment>
<feature type="region of interest" description="Disordered" evidence="1">
    <location>
        <begin position="1"/>
        <end position="86"/>
    </location>
</feature>
<evidence type="ECO:0000256" key="1">
    <source>
        <dbReference type="SAM" id="MobiDB-lite"/>
    </source>
</evidence>
<accession>A0AAV7Q298</accession>
<protein>
    <submittedName>
        <fullName evidence="2">Uncharacterized protein</fullName>
    </submittedName>
</protein>
<dbReference type="EMBL" id="JANPWB010000010">
    <property type="protein sequence ID" value="KAJ1133661.1"/>
    <property type="molecule type" value="Genomic_DNA"/>
</dbReference>
<organism evidence="2 3">
    <name type="scientific">Pleurodeles waltl</name>
    <name type="common">Iberian ribbed newt</name>
    <dbReference type="NCBI Taxonomy" id="8319"/>
    <lineage>
        <taxon>Eukaryota</taxon>
        <taxon>Metazoa</taxon>
        <taxon>Chordata</taxon>
        <taxon>Craniata</taxon>
        <taxon>Vertebrata</taxon>
        <taxon>Euteleostomi</taxon>
        <taxon>Amphibia</taxon>
        <taxon>Batrachia</taxon>
        <taxon>Caudata</taxon>
        <taxon>Salamandroidea</taxon>
        <taxon>Salamandridae</taxon>
        <taxon>Pleurodelinae</taxon>
        <taxon>Pleurodeles</taxon>
    </lineage>
</organism>
<proteinExistence type="predicted"/>